<proteinExistence type="predicted"/>
<sequence>MSTLNAISMNSNPKSFSTTRPVDNRLGRLWRQLPESGSFVSSTITEDSPAHRIIPLETPLVINTLETNKSILKLNRTNKSRKKCYVRCANLCPFYQEKCTFNLLSAKAISRPETELKNRDLTANFFRHQKLLILSAWTGTKSPRQSCGANGIFSRRLDFSAFNSLPRTKLNSYHIKNSLASGPFSETNRNGNWSKFSVSKVTCCVMQNSVFLKQLHLLCHRLEIAKHTSAHSQDKTNRLRRVETNSCIIIVLHQVVSFSSFRFFQFLVANLLRLCFNDELYECHQLGFHLTRCKVHKMLQNLTRNVNSHSDLTEGLICFIKAGESLPFFKQIRKMEKAVYVTSVPRVVDKWLACQNRDGLSRFRTTSSDVPVPTNDKHARNQDIALVRRSPVASGRRHATARDCTESILVRLASPSNISRLPKISPRPDSSKSWINDVFLLKLVFVTENHYLQALKIPQVQQFLAIFVFLRIILFGQVFKIVYYTSRYLDGHIYYTFLKKCLNNQMSHYNEFAVNWNDTLQMNSIIKFLLHNTLPTNGTSKLASPLIL</sequence>
<dbReference type="Proteomes" id="UP000053105">
    <property type="component" value="Unassembled WGS sequence"/>
</dbReference>
<name>A0A0M9A9Z4_9HYME</name>
<dbReference type="EMBL" id="KQ435706">
    <property type="protein sequence ID" value="KOX80255.1"/>
    <property type="molecule type" value="Genomic_DNA"/>
</dbReference>
<organism evidence="4 5">
    <name type="scientific">Melipona quadrifasciata</name>
    <dbReference type="NCBI Taxonomy" id="166423"/>
    <lineage>
        <taxon>Eukaryota</taxon>
        <taxon>Metazoa</taxon>
        <taxon>Ecdysozoa</taxon>
        <taxon>Arthropoda</taxon>
        <taxon>Hexapoda</taxon>
        <taxon>Insecta</taxon>
        <taxon>Pterygota</taxon>
        <taxon>Neoptera</taxon>
        <taxon>Endopterygota</taxon>
        <taxon>Hymenoptera</taxon>
        <taxon>Apocrita</taxon>
        <taxon>Aculeata</taxon>
        <taxon>Apoidea</taxon>
        <taxon>Anthophila</taxon>
        <taxon>Apidae</taxon>
        <taxon>Melipona</taxon>
    </lineage>
</organism>
<evidence type="ECO:0000256" key="2">
    <source>
        <dbReference type="SAM" id="Phobius"/>
    </source>
</evidence>
<feature type="region of interest" description="Disordered" evidence="1">
    <location>
        <begin position="1"/>
        <end position="20"/>
    </location>
</feature>
<reference evidence="4 5" key="1">
    <citation type="submission" date="2015-07" db="EMBL/GenBank/DDBJ databases">
        <title>The genome of Melipona quadrifasciata.</title>
        <authorList>
            <person name="Pan H."/>
            <person name="Kapheim K."/>
        </authorList>
    </citation>
    <scope>NUCLEOTIDE SEQUENCE [LARGE SCALE GENOMIC DNA]</scope>
    <source>
        <strain evidence="4">0111107301</strain>
        <tissue evidence="4">Whole body</tissue>
    </source>
</reference>
<keyword evidence="2" id="KW-0812">Transmembrane</keyword>
<feature type="transmembrane region" description="Helical" evidence="2">
    <location>
        <begin position="463"/>
        <end position="483"/>
    </location>
</feature>
<dbReference type="OrthoDB" id="10012848at2759"/>
<keyword evidence="2" id="KW-0472">Membrane</keyword>
<dbReference type="AlphaFoldDB" id="A0A0M9A9Z4"/>
<keyword evidence="5" id="KW-1185">Reference proteome</keyword>
<feature type="domain" description="Headcase middle" evidence="3">
    <location>
        <begin position="145"/>
        <end position="210"/>
    </location>
</feature>
<accession>A0A0M9A9Z4</accession>
<evidence type="ECO:0000313" key="5">
    <source>
        <dbReference type="Proteomes" id="UP000053105"/>
    </source>
</evidence>
<gene>
    <name evidence="4" type="ORF">WN51_08432</name>
</gene>
<evidence type="ECO:0000256" key="1">
    <source>
        <dbReference type="SAM" id="MobiDB-lite"/>
    </source>
</evidence>
<dbReference type="Pfam" id="PF16002">
    <property type="entry name" value="Headcase"/>
    <property type="match status" value="1"/>
</dbReference>
<evidence type="ECO:0000313" key="4">
    <source>
        <dbReference type="EMBL" id="KOX80255.1"/>
    </source>
</evidence>
<dbReference type="InterPro" id="IPR031947">
    <property type="entry name" value="Headcase_mid"/>
</dbReference>
<evidence type="ECO:0000259" key="3">
    <source>
        <dbReference type="Pfam" id="PF16002"/>
    </source>
</evidence>
<protein>
    <submittedName>
        <fullName evidence="4">Headcase protein</fullName>
    </submittedName>
</protein>
<keyword evidence="2" id="KW-1133">Transmembrane helix</keyword>